<proteinExistence type="predicted"/>
<evidence type="ECO:0000256" key="1">
    <source>
        <dbReference type="SAM" id="MobiDB-lite"/>
    </source>
</evidence>
<dbReference type="Gene3D" id="2.180.10.10">
    <property type="entry name" value="RHS repeat-associated core"/>
    <property type="match status" value="1"/>
</dbReference>
<dbReference type="STRING" id="32040.SAMN04489710_102297"/>
<evidence type="ECO:0000313" key="3">
    <source>
        <dbReference type="EMBL" id="SFD47261.1"/>
    </source>
</evidence>
<sequence>MPTTPSDGAWPSPTASEYLYEPGSFVPLAKLESEWKGDGAEKSGPNPLHAADFIEELAIENIANTSERPKTFTAYYYQCDQIGAPQELTDEQGRIVWAASYKVWGETQALQVLKTGTDGSAVFTHADRPLALAAQGDIQALSFVEQPLRFQGQYADGETGLHYNRFRYYDPVIGRFVHQDPVGLEGGANLFRYGINPITWIDPLGLKYRSGTRSPHVVSGKDKPNNSTQQLSEWRRSVCMHGIKDEMKKFLGDEFVKVEEGKWRSIDGTRRFRVTPGDYSGAHGMGSPNIPNTPHVHFEFFTPKPTRRATPPAISLSQRMSMFQ</sequence>
<accession>A0A1I1SLH7</accession>
<feature type="compositionally biased region" description="Low complexity" evidence="1">
    <location>
        <begin position="303"/>
        <end position="313"/>
    </location>
</feature>
<feature type="domain" description="RHS protein conserved region" evidence="2">
    <location>
        <begin position="75"/>
        <end position="107"/>
    </location>
</feature>
<dbReference type="NCBIfam" id="TIGR03696">
    <property type="entry name" value="Rhs_assc_core"/>
    <property type="match status" value="1"/>
</dbReference>
<protein>
    <submittedName>
        <fullName evidence="3">RHS repeat-associated core domain-containing protein</fullName>
    </submittedName>
</protein>
<dbReference type="PANTHER" id="PTHR32305:SF15">
    <property type="entry name" value="PROTEIN RHSA-RELATED"/>
    <property type="match status" value="1"/>
</dbReference>
<dbReference type="AlphaFoldDB" id="A0A1I1SLH7"/>
<keyword evidence="4" id="KW-1185">Reference proteome</keyword>
<dbReference type="InterPro" id="IPR001826">
    <property type="entry name" value="RHS"/>
</dbReference>
<dbReference type="Proteomes" id="UP000199517">
    <property type="component" value="Unassembled WGS sequence"/>
</dbReference>
<dbReference type="InterPro" id="IPR022385">
    <property type="entry name" value="Rhs_assc_core"/>
</dbReference>
<organism evidence="3 4">
    <name type="scientific">Paracidovorax konjaci</name>
    <dbReference type="NCBI Taxonomy" id="32040"/>
    <lineage>
        <taxon>Bacteria</taxon>
        <taxon>Pseudomonadati</taxon>
        <taxon>Pseudomonadota</taxon>
        <taxon>Betaproteobacteria</taxon>
        <taxon>Burkholderiales</taxon>
        <taxon>Comamonadaceae</taxon>
        <taxon>Paracidovorax</taxon>
    </lineage>
</organism>
<dbReference type="PANTHER" id="PTHR32305">
    <property type="match status" value="1"/>
</dbReference>
<dbReference type="InterPro" id="IPR050708">
    <property type="entry name" value="T6SS_VgrG/RHS"/>
</dbReference>
<name>A0A1I1SLH7_9BURK</name>
<evidence type="ECO:0000259" key="2">
    <source>
        <dbReference type="Pfam" id="PF03527"/>
    </source>
</evidence>
<dbReference type="EMBL" id="FOMQ01000002">
    <property type="protein sequence ID" value="SFD47261.1"/>
    <property type="molecule type" value="Genomic_DNA"/>
</dbReference>
<evidence type="ECO:0000313" key="4">
    <source>
        <dbReference type="Proteomes" id="UP000199517"/>
    </source>
</evidence>
<feature type="region of interest" description="Disordered" evidence="1">
    <location>
        <begin position="303"/>
        <end position="324"/>
    </location>
</feature>
<feature type="compositionally biased region" description="Polar residues" evidence="1">
    <location>
        <begin position="315"/>
        <end position="324"/>
    </location>
</feature>
<dbReference type="Pfam" id="PF03527">
    <property type="entry name" value="RHS"/>
    <property type="match status" value="1"/>
</dbReference>
<gene>
    <name evidence="3" type="ORF">SAMN04489710_102297</name>
</gene>
<reference evidence="4" key="1">
    <citation type="submission" date="2016-10" db="EMBL/GenBank/DDBJ databases">
        <authorList>
            <person name="Varghese N."/>
            <person name="Submissions S."/>
        </authorList>
    </citation>
    <scope>NUCLEOTIDE SEQUENCE [LARGE SCALE GENOMIC DNA]</scope>
    <source>
        <strain evidence="4">DSM 7481</strain>
    </source>
</reference>